<evidence type="ECO:0000313" key="2">
    <source>
        <dbReference type="EMBL" id="ETS06263.1"/>
    </source>
</evidence>
<evidence type="ECO:0000256" key="1">
    <source>
        <dbReference type="SAM" id="MobiDB-lite"/>
    </source>
</evidence>
<dbReference type="HOGENOM" id="CLU_1751019_0_0_1"/>
<protein>
    <submittedName>
        <fullName evidence="2">Uncharacterized protein</fullName>
    </submittedName>
</protein>
<gene>
    <name evidence="2" type="ORF">M419DRAFT_4549</name>
</gene>
<dbReference type="OrthoDB" id="10531252at2759"/>
<name>A0A024SJN7_HYPJR</name>
<evidence type="ECO:0000313" key="3">
    <source>
        <dbReference type="Proteomes" id="UP000024376"/>
    </source>
</evidence>
<dbReference type="KEGG" id="trr:M419DRAFT_4549"/>
<dbReference type="AlphaFoldDB" id="A0A024SJN7"/>
<feature type="compositionally biased region" description="Basic and acidic residues" evidence="1">
    <location>
        <begin position="92"/>
        <end position="105"/>
    </location>
</feature>
<dbReference type="Proteomes" id="UP000024376">
    <property type="component" value="Unassembled WGS sequence"/>
</dbReference>
<reference evidence="3" key="1">
    <citation type="journal article" date="2013" name="Ind. Biotechnol.">
        <title>Comparative genomics analysis of Trichoderma reesei strains.</title>
        <authorList>
            <person name="Koike H."/>
            <person name="Aerts A."/>
            <person name="LaButti K."/>
            <person name="Grigoriev I.V."/>
            <person name="Baker S.E."/>
        </authorList>
    </citation>
    <scope>NUCLEOTIDE SEQUENCE [LARGE SCALE GENOMIC DNA]</scope>
    <source>
        <strain evidence="3">ATCC 56765 / BCRC 32924 / NRRL 11460 / Rut C-30</strain>
    </source>
</reference>
<accession>A0A024SJN7</accession>
<dbReference type="EMBL" id="KI911139">
    <property type="protein sequence ID" value="ETS06263.1"/>
    <property type="molecule type" value="Genomic_DNA"/>
</dbReference>
<sequence>MASPTSSYPLTIPLESGKNRSIRGVYRSITNALHDPQLGSLPGDAERPPVPKEGGVSTEASGVPSGLSKQSLQDLDVLSPDMASQGQGTARATRDPDSSDGKSDSSSHSPCLPIDDKASKGTDQHIPAEHAVSHMAPWAMDSLNDLNKK</sequence>
<organism evidence="2 3">
    <name type="scientific">Hypocrea jecorina (strain ATCC 56765 / BCRC 32924 / NRRL 11460 / Rut C-30)</name>
    <name type="common">Trichoderma reesei</name>
    <dbReference type="NCBI Taxonomy" id="1344414"/>
    <lineage>
        <taxon>Eukaryota</taxon>
        <taxon>Fungi</taxon>
        <taxon>Dikarya</taxon>
        <taxon>Ascomycota</taxon>
        <taxon>Pezizomycotina</taxon>
        <taxon>Sordariomycetes</taxon>
        <taxon>Hypocreomycetidae</taxon>
        <taxon>Hypocreales</taxon>
        <taxon>Hypocreaceae</taxon>
        <taxon>Trichoderma</taxon>
    </lineage>
</organism>
<proteinExistence type="predicted"/>
<feature type="region of interest" description="Disordered" evidence="1">
    <location>
        <begin position="33"/>
        <end position="149"/>
    </location>
</feature>
<feature type="compositionally biased region" description="Basic and acidic residues" evidence="1">
    <location>
        <begin position="114"/>
        <end position="132"/>
    </location>
</feature>
<feature type="region of interest" description="Disordered" evidence="1">
    <location>
        <begin position="1"/>
        <end position="20"/>
    </location>
</feature>